<dbReference type="SMART" id="SM00220">
    <property type="entry name" value="S_TKc"/>
    <property type="match status" value="1"/>
</dbReference>
<evidence type="ECO:0000256" key="11">
    <source>
        <dbReference type="SAM" id="MobiDB-lite"/>
    </source>
</evidence>
<dbReference type="PROSITE" id="PS50011">
    <property type="entry name" value="PROTEIN_KINASE_DOM"/>
    <property type="match status" value="1"/>
</dbReference>
<evidence type="ECO:0000256" key="7">
    <source>
        <dbReference type="ARBA" id="ARBA00022840"/>
    </source>
</evidence>
<organism evidence="13 14">
    <name type="scientific">Kitasatospora viridis</name>
    <dbReference type="NCBI Taxonomy" id="281105"/>
    <lineage>
        <taxon>Bacteria</taxon>
        <taxon>Bacillati</taxon>
        <taxon>Actinomycetota</taxon>
        <taxon>Actinomycetes</taxon>
        <taxon>Kitasatosporales</taxon>
        <taxon>Streptomycetaceae</taxon>
        <taxon>Kitasatospora</taxon>
    </lineage>
</organism>
<dbReference type="InterPro" id="IPR017441">
    <property type="entry name" value="Protein_kinase_ATP_BS"/>
</dbReference>
<dbReference type="GO" id="GO:0045717">
    <property type="term" value="P:negative regulation of fatty acid biosynthetic process"/>
    <property type="evidence" value="ECO:0007669"/>
    <property type="project" value="UniProtKB-ARBA"/>
</dbReference>
<accession>A0A561UAQ3</accession>
<dbReference type="GO" id="GO:0004674">
    <property type="term" value="F:protein serine/threonine kinase activity"/>
    <property type="evidence" value="ECO:0007669"/>
    <property type="project" value="UniProtKB-KW"/>
</dbReference>
<evidence type="ECO:0000256" key="1">
    <source>
        <dbReference type="ARBA" id="ARBA00012513"/>
    </source>
</evidence>
<dbReference type="PANTHER" id="PTHR43289">
    <property type="entry name" value="MITOGEN-ACTIVATED PROTEIN KINASE KINASE KINASE 20-RELATED"/>
    <property type="match status" value="1"/>
</dbReference>
<comment type="catalytic activity">
    <reaction evidence="9">
        <text>L-seryl-[protein] + ATP = O-phospho-L-seryl-[protein] + ADP + H(+)</text>
        <dbReference type="Rhea" id="RHEA:17989"/>
        <dbReference type="Rhea" id="RHEA-COMP:9863"/>
        <dbReference type="Rhea" id="RHEA-COMP:11604"/>
        <dbReference type="ChEBI" id="CHEBI:15378"/>
        <dbReference type="ChEBI" id="CHEBI:29999"/>
        <dbReference type="ChEBI" id="CHEBI:30616"/>
        <dbReference type="ChEBI" id="CHEBI:83421"/>
        <dbReference type="ChEBI" id="CHEBI:456216"/>
        <dbReference type="EC" id="2.7.11.1"/>
    </reaction>
</comment>
<dbReference type="PROSITE" id="PS00107">
    <property type="entry name" value="PROTEIN_KINASE_ATP"/>
    <property type="match status" value="1"/>
</dbReference>
<comment type="caution">
    <text evidence="13">The sequence shown here is derived from an EMBL/GenBank/DDBJ whole genome shotgun (WGS) entry which is preliminary data.</text>
</comment>
<evidence type="ECO:0000313" key="14">
    <source>
        <dbReference type="Proteomes" id="UP000317940"/>
    </source>
</evidence>
<dbReference type="Pfam" id="PF00069">
    <property type="entry name" value="Pkinase"/>
    <property type="match status" value="1"/>
</dbReference>
<dbReference type="AlphaFoldDB" id="A0A561UAQ3"/>
<evidence type="ECO:0000256" key="8">
    <source>
        <dbReference type="ARBA" id="ARBA00047899"/>
    </source>
</evidence>
<evidence type="ECO:0000259" key="12">
    <source>
        <dbReference type="PROSITE" id="PS50011"/>
    </source>
</evidence>
<dbReference type="Proteomes" id="UP000317940">
    <property type="component" value="Unassembled WGS sequence"/>
</dbReference>
<keyword evidence="3" id="KW-0808">Transferase</keyword>
<dbReference type="InterPro" id="IPR000719">
    <property type="entry name" value="Prot_kinase_dom"/>
</dbReference>
<dbReference type="InterPro" id="IPR005543">
    <property type="entry name" value="PASTA_dom"/>
</dbReference>
<dbReference type="SUPFAM" id="SSF56112">
    <property type="entry name" value="Protein kinase-like (PK-like)"/>
    <property type="match status" value="1"/>
</dbReference>
<keyword evidence="4" id="KW-0677">Repeat</keyword>
<evidence type="ECO:0000256" key="4">
    <source>
        <dbReference type="ARBA" id="ARBA00022737"/>
    </source>
</evidence>
<dbReference type="Gene3D" id="3.30.10.20">
    <property type="match status" value="1"/>
</dbReference>
<dbReference type="OrthoDB" id="9762169at2"/>
<dbReference type="PROSITE" id="PS00108">
    <property type="entry name" value="PROTEIN_KINASE_ST"/>
    <property type="match status" value="1"/>
</dbReference>
<proteinExistence type="predicted"/>
<evidence type="ECO:0000256" key="9">
    <source>
        <dbReference type="ARBA" id="ARBA00048679"/>
    </source>
</evidence>
<dbReference type="GO" id="GO:0005524">
    <property type="term" value="F:ATP binding"/>
    <property type="evidence" value="ECO:0007669"/>
    <property type="project" value="UniProtKB-UniRule"/>
</dbReference>
<sequence>MDQQRLLGGRYALGGLLGRGGMAEVHLVRDLRLDRTVAVKILRADLTADLSGRERFQREAQSAAALNHPGIVAVFDTGEDVVAGVALPFIVMEYVEGSPLSDLVDQGEPIDPERAVLITMDILDALSHAHGQGIVHRDIKPANVMVAAGGSVKVMDFGIARSLGLATGPALTQTNLVVGTASYLSPEQARSEPVDARSDLYSTGCLLYELLTGRPPFVAESPLGVIWKHVHEEPVGPSELKAALPPALDTVVLTALSKDRDQRFGSAAEMRAALEEALLLPPATTVSRPAPPDAPAPPRRRRRTGRLGVAITACLALAAGATAYAVAHRSGTPASSQRIPELAGVTVLQARESVRNAGLRMGDIAYGDCPGPRAAQPSRICAQHPAPGTLVARGTAVTVRLPDPHRATAQ</sequence>
<evidence type="ECO:0000256" key="5">
    <source>
        <dbReference type="ARBA" id="ARBA00022741"/>
    </source>
</evidence>
<keyword evidence="6 13" id="KW-0418">Kinase</keyword>
<dbReference type="EC" id="2.7.11.1" evidence="1"/>
<keyword evidence="14" id="KW-1185">Reference proteome</keyword>
<dbReference type="FunFam" id="3.30.200.20:FF:000035">
    <property type="entry name" value="Serine/threonine protein kinase Stk1"/>
    <property type="match status" value="1"/>
</dbReference>
<dbReference type="InterPro" id="IPR011009">
    <property type="entry name" value="Kinase-like_dom_sf"/>
</dbReference>
<evidence type="ECO:0000256" key="6">
    <source>
        <dbReference type="ARBA" id="ARBA00022777"/>
    </source>
</evidence>
<dbReference type="Gene3D" id="1.10.510.10">
    <property type="entry name" value="Transferase(Phosphotransferase) domain 1"/>
    <property type="match status" value="1"/>
</dbReference>
<evidence type="ECO:0000256" key="2">
    <source>
        <dbReference type="ARBA" id="ARBA00022527"/>
    </source>
</evidence>
<evidence type="ECO:0000256" key="10">
    <source>
        <dbReference type="PROSITE-ProRule" id="PRU10141"/>
    </source>
</evidence>
<keyword evidence="5 10" id="KW-0547">Nucleotide-binding</keyword>
<evidence type="ECO:0000256" key="3">
    <source>
        <dbReference type="ARBA" id="ARBA00022679"/>
    </source>
</evidence>
<reference evidence="13 14" key="1">
    <citation type="submission" date="2019-06" db="EMBL/GenBank/DDBJ databases">
        <title>Sequencing the genomes of 1000 actinobacteria strains.</title>
        <authorList>
            <person name="Klenk H.-P."/>
        </authorList>
    </citation>
    <scope>NUCLEOTIDE SEQUENCE [LARGE SCALE GENOMIC DNA]</scope>
    <source>
        <strain evidence="13 14">DSM 44826</strain>
    </source>
</reference>
<keyword evidence="7 10" id="KW-0067">ATP-binding</keyword>
<dbReference type="RefSeq" id="WP_145902799.1">
    <property type="nucleotide sequence ID" value="NZ_BAAAMZ010000041.1"/>
</dbReference>
<evidence type="ECO:0000313" key="13">
    <source>
        <dbReference type="EMBL" id="TWF96441.1"/>
    </source>
</evidence>
<feature type="binding site" evidence="10">
    <location>
        <position position="40"/>
    </location>
    <ligand>
        <name>ATP</name>
        <dbReference type="ChEBI" id="CHEBI:30616"/>
    </ligand>
</feature>
<feature type="region of interest" description="Disordered" evidence="11">
    <location>
        <begin position="281"/>
        <end position="303"/>
    </location>
</feature>
<dbReference type="FunFam" id="1.10.510.10:FF:000021">
    <property type="entry name" value="Serine/threonine protein kinase"/>
    <property type="match status" value="1"/>
</dbReference>
<dbReference type="InterPro" id="IPR008271">
    <property type="entry name" value="Ser/Thr_kinase_AS"/>
</dbReference>
<name>A0A561UAQ3_9ACTN</name>
<protein>
    <recommendedName>
        <fullName evidence="1">non-specific serine/threonine protein kinase</fullName>
        <ecNumber evidence="1">2.7.11.1</ecNumber>
    </recommendedName>
</protein>
<dbReference type="Gene3D" id="3.30.200.20">
    <property type="entry name" value="Phosphorylase Kinase, domain 1"/>
    <property type="match status" value="1"/>
</dbReference>
<gene>
    <name evidence="13" type="ORF">FHX73_11213</name>
</gene>
<keyword evidence="2 13" id="KW-0723">Serine/threonine-protein kinase</keyword>
<dbReference type="EMBL" id="VIWT01000001">
    <property type="protein sequence ID" value="TWF96441.1"/>
    <property type="molecule type" value="Genomic_DNA"/>
</dbReference>
<comment type="catalytic activity">
    <reaction evidence="8">
        <text>L-threonyl-[protein] + ATP = O-phospho-L-threonyl-[protein] + ADP + H(+)</text>
        <dbReference type="Rhea" id="RHEA:46608"/>
        <dbReference type="Rhea" id="RHEA-COMP:11060"/>
        <dbReference type="Rhea" id="RHEA-COMP:11605"/>
        <dbReference type="ChEBI" id="CHEBI:15378"/>
        <dbReference type="ChEBI" id="CHEBI:30013"/>
        <dbReference type="ChEBI" id="CHEBI:30616"/>
        <dbReference type="ChEBI" id="CHEBI:61977"/>
        <dbReference type="ChEBI" id="CHEBI:456216"/>
        <dbReference type="EC" id="2.7.11.1"/>
    </reaction>
</comment>
<feature type="domain" description="Protein kinase" evidence="12">
    <location>
        <begin position="11"/>
        <end position="279"/>
    </location>
</feature>
<dbReference type="CDD" id="cd06577">
    <property type="entry name" value="PASTA_pknB"/>
    <property type="match status" value="1"/>
</dbReference>
<dbReference type="CDD" id="cd14014">
    <property type="entry name" value="STKc_PknB_like"/>
    <property type="match status" value="1"/>
</dbReference>
<dbReference type="PANTHER" id="PTHR43289:SF6">
    <property type="entry name" value="SERINE_THREONINE-PROTEIN KINASE NEKL-3"/>
    <property type="match status" value="1"/>
</dbReference>